<reference evidence="1 2" key="1">
    <citation type="submission" date="2020-04" db="EMBL/GenBank/DDBJ databases">
        <title>Perkinsus olseni comparative genomics.</title>
        <authorList>
            <person name="Bogema D.R."/>
        </authorList>
    </citation>
    <scope>NUCLEOTIDE SEQUENCE [LARGE SCALE GENOMIC DNA]</scope>
    <source>
        <strain evidence="1 2">ATCC PRA-207</strain>
    </source>
</reference>
<sequence length="240" mass="27077">MATSVDVVDLLNHIYDTYNVVTKNIRSDNSTIFTKAATMVPSITWDFTPTYSSSSNGKLERRHRELARHLRLSFLRDNVTDSPTLSTWTTYVTIAASRVNTLAISDASGLSPRDLIYDFPATNPLTNEPYLDIENKHLLWRSHCERSASRSSSATPTATTKYHLTEGSQVLLRQQHPHKHEPRWEGPFEIAKILGDNRFVLNTGQHVHSKNIKLLIDLPDDASSDIINPDSHVVLDQDTD</sequence>
<dbReference type="Gene3D" id="3.30.420.10">
    <property type="entry name" value="Ribonuclease H-like superfamily/Ribonuclease H"/>
    <property type="match status" value="1"/>
</dbReference>
<evidence type="ECO:0008006" key="3">
    <source>
        <dbReference type="Google" id="ProtNLM"/>
    </source>
</evidence>
<comment type="caution">
    <text evidence="1">The sequence shown here is derived from an EMBL/GenBank/DDBJ whole genome shotgun (WGS) entry which is preliminary data.</text>
</comment>
<proteinExistence type="predicted"/>
<evidence type="ECO:0000313" key="1">
    <source>
        <dbReference type="EMBL" id="KAF4754732.1"/>
    </source>
</evidence>
<dbReference type="AlphaFoldDB" id="A0A7J6UC04"/>
<dbReference type="GO" id="GO:0003676">
    <property type="term" value="F:nucleic acid binding"/>
    <property type="evidence" value="ECO:0007669"/>
    <property type="project" value="InterPro"/>
</dbReference>
<dbReference type="InterPro" id="IPR036397">
    <property type="entry name" value="RNaseH_sf"/>
</dbReference>
<gene>
    <name evidence="1" type="ORF">FOZ63_015741</name>
</gene>
<evidence type="ECO:0000313" key="2">
    <source>
        <dbReference type="Proteomes" id="UP000553632"/>
    </source>
</evidence>
<protein>
    <recommendedName>
        <fullName evidence="3">Integrase catalytic domain-containing protein</fullName>
    </recommendedName>
</protein>
<dbReference type="EMBL" id="JABANO010004708">
    <property type="protein sequence ID" value="KAF4754732.1"/>
    <property type="molecule type" value="Genomic_DNA"/>
</dbReference>
<accession>A0A7J6UC04</accession>
<dbReference type="Proteomes" id="UP000553632">
    <property type="component" value="Unassembled WGS sequence"/>
</dbReference>
<organism evidence="1 2">
    <name type="scientific">Perkinsus olseni</name>
    <name type="common">Perkinsus atlanticus</name>
    <dbReference type="NCBI Taxonomy" id="32597"/>
    <lineage>
        <taxon>Eukaryota</taxon>
        <taxon>Sar</taxon>
        <taxon>Alveolata</taxon>
        <taxon>Perkinsozoa</taxon>
        <taxon>Perkinsea</taxon>
        <taxon>Perkinsida</taxon>
        <taxon>Perkinsidae</taxon>
        <taxon>Perkinsus</taxon>
    </lineage>
</organism>
<name>A0A7J6UC04_PEROL</name>
<dbReference type="InterPro" id="IPR012337">
    <property type="entry name" value="RNaseH-like_sf"/>
</dbReference>
<keyword evidence="2" id="KW-1185">Reference proteome</keyword>
<dbReference type="SUPFAM" id="SSF53098">
    <property type="entry name" value="Ribonuclease H-like"/>
    <property type="match status" value="1"/>
</dbReference>